<accession>Q0A9S0</accession>
<dbReference type="RefSeq" id="WP_011628812.1">
    <property type="nucleotide sequence ID" value="NC_008340.1"/>
</dbReference>
<name>Q0A9S0_ALKEH</name>
<sequence length="77" mass="8922">MVICANCRHYPGPGQLCAVAKRHATHHRRSCRYHRTDTSARHVATLRRLAVDWLHQGDHNRYAVTLDLAHQAREAMR</sequence>
<organism evidence="1 2">
    <name type="scientific">Alkalilimnicola ehrlichii (strain ATCC BAA-1101 / DSM 17681 / MLHE-1)</name>
    <dbReference type="NCBI Taxonomy" id="187272"/>
    <lineage>
        <taxon>Bacteria</taxon>
        <taxon>Pseudomonadati</taxon>
        <taxon>Pseudomonadota</taxon>
        <taxon>Gammaproteobacteria</taxon>
        <taxon>Chromatiales</taxon>
        <taxon>Ectothiorhodospiraceae</taxon>
        <taxon>Alkalilimnicola</taxon>
    </lineage>
</organism>
<evidence type="ECO:0000313" key="1">
    <source>
        <dbReference type="EMBL" id="ABI56417.1"/>
    </source>
</evidence>
<dbReference type="HOGENOM" id="CLU_2630279_0_0_6"/>
<protein>
    <submittedName>
        <fullName evidence="1">Uncharacterized protein</fullName>
    </submittedName>
</protein>
<reference evidence="2" key="1">
    <citation type="submission" date="2006-08" db="EMBL/GenBank/DDBJ databases">
        <title>Complete sequence of Alkalilimnicola ehrilichei MLHE-1.</title>
        <authorList>
            <person name="Copeland A."/>
            <person name="Lucas S."/>
            <person name="Lapidus A."/>
            <person name="Barry K."/>
            <person name="Detter J.C."/>
            <person name="Glavina del Rio T."/>
            <person name="Hammon N."/>
            <person name="Israni S."/>
            <person name="Dalin E."/>
            <person name="Tice H."/>
            <person name="Pitluck S."/>
            <person name="Sims D."/>
            <person name="Brettin T."/>
            <person name="Bruce D."/>
            <person name="Han C."/>
            <person name="Tapia R."/>
            <person name="Gilna P."/>
            <person name="Schmutz J."/>
            <person name="Larimer F."/>
            <person name="Land M."/>
            <person name="Hauser L."/>
            <person name="Kyrpides N."/>
            <person name="Mikhailova N."/>
            <person name="Oremland R.S."/>
            <person name="Hoeft S.E."/>
            <person name="Switzer-Blum J."/>
            <person name="Kulp T."/>
            <person name="King G."/>
            <person name="Tabita R."/>
            <person name="Witte B."/>
            <person name="Santini J.M."/>
            <person name="Basu P."/>
            <person name="Hollibaugh J.T."/>
            <person name="Xie G."/>
            <person name="Stolz J.F."/>
            <person name="Richardson P."/>
        </authorList>
    </citation>
    <scope>NUCLEOTIDE SEQUENCE [LARGE SCALE GENOMIC DNA]</scope>
    <source>
        <strain evidence="2">ATCC BAA-1101 / DSM 17681 / MLHE-1</strain>
    </source>
</reference>
<proteinExistence type="predicted"/>
<dbReference type="EMBL" id="CP000453">
    <property type="protein sequence ID" value="ABI56417.1"/>
    <property type="molecule type" value="Genomic_DNA"/>
</dbReference>
<gene>
    <name evidence="1" type="ordered locus">Mlg_1065</name>
</gene>
<dbReference type="KEGG" id="aeh:Mlg_1065"/>
<evidence type="ECO:0000313" key="2">
    <source>
        <dbReference type="Proteomes" id="UP000001962"/>
    </source>
</evidence>
<dbReference type="Proteomes" id="UP000001962">
    <property type="component" value="Chromosome"/>
</dbReference>
<keyword evidence="2" id="KW-1185">Reference proteome</keyword>
<dbReference type="AlphaFoldDB" id="Q0A9S0"/>